<name>A0A370L3V7_9HYPH</name>
<organism evidence="2 3">
    <name type="scientific">Bosea caraganae</name>
    <dbReference type="NCBI Taxonomy" id="2763117"/>
    <lineage>
        <taxon>Bacteria</taxon>
        <taxon>Pseudomonadati</taxon>
        <taxon>Pseudomonadota</taxon>
        <taxon>Alphaproteobacteria</taxon>
        <taxon>Hyphomicrobiales</taxon>
        <taxon>Boseaceae</taxon>
        <taxon>Bosea</taxon>
    </lineage>
</organism>
<accession>A0A370L3V7</accession>
<gene>
    <name evidence="2" type="ORF">DWE98_17820</name>
</gene>
<dbReference type="SUPFAM" id="SSF143120">
    <property type="entry name" value="YefM-like"/>
    <property type="match status" value="1"/>
</dbReference>
<dbReference type="RefSeq" id="WP_114830631.1">
    <property type="nucleotide sequence ID" value="NZ_QQTO01000012.1"/>
</dbReference>
<dbReference type="Gene3D" id="3.40.1620.10">
    <property type="entry name" value="YefM-like domain"/>
    <property type="match status" value="1"/>
</dbReference>
<comment type="similarity">
    <text evidence="1">Belongs to the phD/YefM antitoxin family.</text>
</comment>
<proteinExistence type="inferred from homology"/>
<keyword evidence="3" id="KW-1185">Reference proteome</keyword>
<dbReference type="OrthoDB" id="72009at2"/>
<comment type="caution">
    <text evidence="2">The sequence shown here is derived from an EMBL/GenBank/DDBJ whole genome shotgun (WGS) entry which is preliminary data.</text>
</comment>
<evidence type="ECO:0000313" key="2">
    <source>
        <dbReference type="EMBL" id="RDJ23020.1"/>
    </source>
</evidence>
<protein>
    <submittedName>
        <fullName evidence="2">Type II toxin-antitoxin system prevent-host-death family antitoxin</fullName>
    </submittedName>
</protein>
<sequence>MKQFRFSDLNRLSGAVMDAAMIEPVALTKHGKEKLVIINAELYRRLVGKTQAYTIENAPDDIHAGLMKGIDAILDAKDDV</sequence>
<dbReference type="InterPro" id="IPR036165">
    <property type="entry name" value="YefM-like_sf"/>
</dbReference>
<reference evidence="3" key="1">
    <citation type="submission" date="2018-07" db="EMBL/GenBank/DDBJ databases">
        <authorList>
            <person name="Safronova V.I."/>
            <person name="Chirak E.R."/>
            <person name="Sazanova A.L."/>
        </authorList>
    </citation>
    <scope>NUCLEOTIDE SEQUENCE [LARGE SCALE GENOMIC DNA]</scope>
    <source>
        <strain evidence="3">RCAM04685</strain>
    </source>
</reference>
<dbReference type="NCBIfam" id="TIGR01552">
    <property type="entry name" value="phd_fam"/>
    <property type="match status" value="1"/>
</dbReference>
<evidence type="ECO:0000256" key="1">
    <source>
        <dbReference type="ARBA" id="ARBA00009981"/>
    </source>
</evidence>
<dbReference type="EMBL" id="QQTP01000009">
    <property type="protein sequence ID" value="RDJ23020.1"/>
    <property type="molecule type" value="Genomic_DNA"/>
</dbReference>
<dbReference type="AlphaFoldDB" id="A0A370L3V7"/>
<evidence type="ECO:0000313" key="3">
    <source>
        <dbReference type="Proteomes" id="UP000255207"/>
    </source>
</evidence>
<dbReference type="Proteomes" id="UP000255207">
    <property type="component" value="Unassembled WGS sequence"/>
</dbReference>